<dbReference type="EMBL" id="JQED01000046">
    <property type="protein sequence ID" value="KGJ88562.1"/>
    <property type="molecule type" value="Genomic_DNA"/>
</dbReference>
<proteinExistence type="predicted"/>
<name>A0A099KEZ4_COLPS</name>
<keyword evidence="1" id="KW-0812">Transmembrane</keyword>
<feature type="transmembrane region" description="Helical" evidence="1">
    <location>
        <begin position="426"/>
        <end position="444"/>
    </location>
</feature>
<dbReference type="Pfam" id="PF11902">
    <property type="entry name" value="DUF3422"/>
    <property type="match status" value="1"/>
</dbReference>
<gene>
    <name evidence="2" type="ORF">ND2E_4097</name>
</gene>
<dbReference type="RefSeq" id="WP_052056846.1">
    <property type="nucleotide sequence ID" value="NZ_JQED01000046.1"/>
</dbReference>
<accession>A0A099KEZ4</accession>
<dbReference type="AlphaFoldDB" id="A0A099KEZ4"/>
<organism evidence="2 3">
    <name type="scientific">Colwellia psychrerythraea</name>
    <name type="common">Vibrio psychroerythus</name>
    <dbReference type="NCBI Taxonomy" id="28229"/>
    <lineage>
        <taxon>Bacteria</taxon>
        <taxon>Pseudomonadati</taxon>
        <taxon>Pseudomonadota</taxon>
        <taxon>Gammaproteobacteria</taxon>
        <taxon>Alteromonadales</taxon>
        <taxon>Colwelliaceae</taxon>
        <taxon>Colwellia</taxon>
    </lineage>
</organism>
<evidence type="ECO:0008006" key="4">
    <source>
        <dbReference type="Google" id="ProtNLM"/>
    </source>
</evidence>
<evidence type="ECO:0000313" key="2">
    <source>
        <dbReference type="EMBL" id="KGJ88562.1"/>
    </source>
</evidence>
<comment type="caution">
    <text evidence="2">The sequence shown here is derived from an EMBL/GenBank/DDBJ whole genome shotgun (WGS) entry which is preliminary data.</text>
</comment>
<evidence type="ECO:0000256" key="1">
    <source>
        <dbReference type="SAM" id="Phobius"/>
    </source>
</evidence>
<reference evidence="2 3" key="1">
    <citation type="submission" date="2014-08" db="EMBL/GenBank/DDBJ databases">
        <title>Genomic and Phenotypic Diversity of Colwellia psychrerythraea strains from Disparate Marine Basins.</title>
        <authorList>
            <person name="Techtmann S.M."/>
            <person name="Stelling S.C."/>
            <person name="Utturkar S.M."/>
            <person name="Alshibli N."/>
            <person name="Harris A."/>
            <person name="Brown S.D."/>
            <person name="Hazen T.C."/>
        </authorList>
    </citation>
    <scope>NUCLEOTIDE SEQUENCE [LARGE SCALE GENOMIC DNA]</scope>
    <source>
        <strain evidence="2 3">ND2E</strain>
    </source>
</reference>
<protein>
    <recommendedName>
        <fullName evidence="4">DUF3422 domain-containing protein</fullName>
    </recommendedName>
</protein>
<dbReference type="InterPro" id="IPR021830">
    <property type="entry name" value="DUF3422"/>
</dbReference>
<keyword evidence="1" id="KW-0472">Membrane</keyword>
<keyword evidence="1" id="KW-1133">Transmembrane helix</keyword>
<dbReference type="PATRIC" id="fig|28229.4.peg.3436"/>
<dbReference type="Proteomes" id="UP000029843">
    <property type="component" value="Unassembled WGS sequence"/>
</dbReference>
<evidence type="ECO:0000313" key="3">
    <source>
        <dbReference type="Proteomes" id="UP000029843"/>
    </source>
</evidence>
<sequence length="457" mass="52032">MKLFTADVSPEKQAIDKANALIQPNHKAYGQLNKHAYFSQSYADLHARPFPVSNIPLRVSQVCFLHQEGDSQAIELAHLHELCHRYSVNPPLANASCFYQKMGEYEIRWERHTEFSSYTFLVHDSGLKPFDCPPVALVPIDWLEGISGELIAAVHIDALSEDSVTLERDHLRQYFEGQRLMGSELHNGEAIILSALRLHEDNFNRILLVNSSLNECQSGRVLRALLEIEAYRNMTLLAFPLAQQVSVKVSKMESQLAMLLKKQKDIRSSNDEQQQLAELSSMSANIAEIIASSRYRFDAGSAYYEMVRSRLAELEEKDINELQTFSAFIDRRLSPAYRTVLAAKRRLDDLSSRVDRASDFLRTRIDMAIEAQNQALLTSMDKRAQMQFNLQQTVEGLSVIVMSYYVLALCKYLLDASSSLGFTFNREVALTLLMPVVLISVWMFSRRIKKSIKKIVP</sequence>